<dbReference type="Proteomes" id="UP000275846">
    <property type="component" value="Unassembled WGS sequence"/>
</dbReference>
<sequence length="139" mass="15325">MNIDSKGKKFSVISFGNRKNTVLGSPTDEVKTEDGPVSTAIDDVVVPLDDDVEEEPEEGKLGLYEVSAPHSGLYSFIFIVLKFYATMESSSCALRVGRVDVDNTSRFHDILEFFRDFVKCQNLGLVLNQAKPPSSTRGC</sequence>
<protein>
    <submittedName>
        <fullName evidence="1 3">Uncharacterized protein</fullName>
    </submittedName>
</protein>
<reference evidence="1 2" key="2">
    <citation type="submission" date="2018-11" db="EMBL/GenBank/DDBJ databases">
        <authorList>
            <consortium name="Pathogen Informatics"/>
        </authorList>
    </citation>
    <scope>NUCLEOTIDE SEQUENCE [LARGE SCALE GENOMIC DNA]</scope>
    <source>
        <strain evidence="1 2">NST_G2</strain>
    </source>
</reference>
<proteinExistence type="predicted"/>
<dbReference type="WBParaSite" id="SSLN_0001470501-mRNA-1">
    <property type="protein sequence ID" value="SSLN_0001470501-mRNA-1"/>
    <property type="gene ID" value="SSLN_0001470501"/>
</dbReference>
<evidence type="ECO:0000313" key="2">
    <source>
        <dbReference type="Proteomes" id="UP000275846"/>
    </source>
</evidence>
<accession>A0A183TCG9</accession>
<reference evidence="3" key="1">
    <citation type="submission" date="2016-06" db="UniProtKB">
        <authorList>
            <consortium name="WormBaseParasite"/>
        </authorList>
    </citation>
    <scope>IDENTIFICATION</scope>
</reference>
<dbReference type="EMBL" id="UYSU01038704">
    <property type="protein sequence ID" value="VDM00553.1"/>
    <property type="molecule type" value="Genomic_DNA"/>
</dbReference>
<evidence type="ECO:0000313" key="3">
    <source>
        <dbReference type="WBParaSite" id="SSLN_0001470501-mRNA-1"/>
    </source>
</evidence>
<evidence type="ECO:0000313" key="1">
    <source>
        <dbReference type="EMBL" id="VDM00553.1"/>
    </source>
</evidence>
<keyword evidence="2" id="KW-1185">Reference proteome</keyword>
<name>A0A183TCG9_SCHSO</name>
<dbReference type="AlphaFoldDB" id="A0A183TCG9"/>
<organism evidence="3">
    <name type="scientific">Schistocephalus solidus</name>
    <name type="common">Tapeworm</name>
    <dbReference type="NCBI Taxonomy" id="70667"/>
    <lineage>
        <taxon>Eukaryota</taxon>
        <taxon>Metazoa</taxon>
        <taxon>Spiralia</taxon>
        <taxon>Lophotrochozoa</taxon>
        <taxon>Platyhelminthes</taxon>
        <taxon>Cestoda</taxon>
        <taxon>Eucestoda</taxon>
        <taxon>Diphyllobothriidea</taxon>
        <taxon>Diphyllobothriidae</taxon>
        <taxon>Schistocephalus</taxon>
    </lineage>
</organism>
<gene>
    <name evidence="1" type="ORF">SSLN_LOCUS14167</name>
</gene>